<evidence type="ECO:0000259" key="7">
    <source>
        <dbReference type="Pfam" id="PF03399"/>
    </source>
</evidence>
<evidence type="ECO:0000256" key="6">
    <source>
        <dbReference type="SAM" id="MobiDB-lite"/>
    </source>
</evidence>
<dbReference type="EMBL" id="QLNQ01000001">
    <property type="protein sequence ID" value="RCK67645.1"/>
    <property type="molecule type" value="Genomic_DNA"/>
</dbReference>
<evidence type="ECO:0000256" key="5">
    <source>
        <dbReference type="PIRNR" id="PIRNR037320"/>
    </source>
</evidence>
<dbReference type="GO" id="GO:0005635">
    <property type="term" value="C:nuclear envelope"/>
    <property type="evidence" value="ECO:0007669"/>
    <property type="project" value="UniProtKB-SubCell"/>
</dbReference>
<feature type="region of interest" description="Disordered" evidence="6">
    <location>
        <begin position="1245"/>
        <end position="1290"/>
    </location>
</feature>
<dbReference type="InterPro" id="IPR005062">
    <property type="entry name" value="SAC3/GANP/THP3_conserved"/>
</dbReference>
<gene>
    <name evidence="9" type="primary">SAC3_0</name>
    <name evidence="9" type="ORF">Cantr_03232</name>
</gene>
<evidence type="ECO:0000256" key="2">
    <source>
        <dbReference type="ARBA" id="ARBA00022553"/>
    </source>
</evidence>
<feature type="region of interest" description="Disordered" evidence="6">
    <location>
        <begin position="1"/>
        <end position="102"/>
    </location>
</feature>
<feature type="domain" description="SAC3 helical" evidence="8">
    <location>
        <begin position="777"/>
        <end position="851"/>
    </location>
</feature>
<evidence type="ECO:0000313" key="9">
    <source>
        <dbReference type="EMBL" id="RCK67645.1"/>
    </source>
</evidence>
<dbReference type="GO" id="GO:0042274">
    <property type="term" value="P:ribosomal small subunit biogenesis"/>
    <property type="evidence" value="ECO:0007669"/>
    <property type="project" value="UniProtKB-UniRule"/>
</dbReference>
<dbReference type="PIRSF" id="PIRSF037320">
    <property type="entry name" value="mRNA_export_factor_Sac3"/>
    <property type="match status" value="1"/>
</dbReference>
<feature type="compositionally biased region" description="Low complexity" evidence="6">
    <location>
        <begin position="84"/>
        <end position="95"/>
    </location>
</feature>
<dbReference type="STRING" id="5486.A0A367YP31"/>
<evidence type="ECO:0000313" key="10">
    <source>
        <dbReference type="Proteomes" id="UP000253472"/>
    </source>
</evidence>
<keyword evidence="3 5" id="KW-0539">Nucleus</keyword>
<dbReference type="InterPro" id="IPR024293">
    <property type="entry name" value="SAC3_helical"/>
</dbReference>
<feature type="domain" description="SAC3/GANP/THP3 conserved" evidence="7">
    <location>
        <begin position="220"/>
        <end position="516"/>
    </location>
</feature>
<reference evidence="9 10" key="1">
    <citation type="submission" date="2018-06" db="EMBL/GenBank/DDBJ databases">
        <title>Whole genome sequencing of Candida tropicalis (genome annotated by CSBL at Korea University).</title>
        <authorList>
            <person name="Ahn J."/>
        </authorList>
    </citation>
    <scope>NUCLEOTIDE SEQUENCE [LARGE SCALE GENOMIC DNA]</scope>
    <source>
        <strain evidence="9 10">ATCC 20962</strain>
    </source>
</reference>
<protein>
    <recommendedName>
        <fullName evidence="5">Nuclear mRNA export factor</fullName>
    </recommendedName>
</protein>
<dbReference type="OrthoDB" id="264795at2759"/>
<dbReference type="Gene3D" id="6.10.250.2880">
    <property type="match status" value="1"/>
</dbReference>
<evidence type="ECO:0000256" key="1">
    <source>
        <dbReference type="ARBA" id="ARBA00004259"/>
    </source>
</evidence>
<name>A0A367YP31_9ASCO</name>
<evidence type="ECO:0000256" key="3">
    <source>
        <dbReference type="ARBA" id="ARBA00023242"/>
    </source>
</evidence>
<sequence>MSAFGSTTVTRGDTSMNSSTFNNNNELFGDSRRNRKKPFKMNGTAGGFTNPSATQTGASPDKAKLPRGKNLLKRFNQGKERSESPSVSTRPTTSSGKAQVFDEDDVHATGPLFTDPAFFGFTNQKPQTSTRPVPKYFLTQPKLLHTPEFIQNQWDKENQQRMTGMEVENQGRDYQGLYEDFQKLRDTERAKMEELGLVDAENSAKDLTEAITFQGSCLDMCPVFERVRRQLENNVKALEKDPVTNKISRERAVKAFSRPAAGQPPPLPSDVRPPFVLKQTLDYLVDNIVLQLPDAHSFIWDRTRSIRQDFTYQNSFGPEAVDCNERIVRIHLLSLHIMASGDVEYSQQQELEQFNKALQTLMEIYQDVRTNGGKSPNEAEFRAYHLLSHVRDPDLERQIQNLPNSIYQDPKVQLALRFRNIMTQNNVVERGVTNLVGALNSYSEFFRLVYSEETPLLMACLLETHFNEVRFYALKAMSRSYHTKTKPYPLARLQEVLGYDSPDKLIKFLSYYEIDTLNVNGEVFVDLFNKEKLEKQYKLNSFLEKAKYSPPYSTQLDKKYNGQDLKSFVNSGLPNKLIKFETQPMVIKPTSAPVAFQPPKIPTSIPFRAPSAPPTLPPASSIKPGLFKPLESTNEGMKPNPFQFTPTPAQPSSNGLFQDKGKTEPPTKSTFQFTPDEAPPNDLFKLAPKPNEAPSVDKPKPKIDFGFTKSVAFDTPAPKIPSSVNPPLSQEPLKPILKMDQKMTPTPTPPPVATITPAAVLQKKKLTDAPKFPQALDQVYQDILKSTLDSELQLVLSRILHDFQAANERKRIVKLLGEELYEAFFTDIVYELTYEAKAYQFYVQNLKKRCIRSIIRNSKKAMKKFKEKRTKMEELRSISLNKKKKRRGSVSSIDSNTSSVLLKRRRHNESLVDVSLINEKQHEVHELWTPIDLKKFVDACSHDLHLKINEENLDLKFVLVVENWKSLYSKWLNSKLGLKANMRLLVYENLIQNDKIDLSITSLPGNNYLNKDFFSKTAFVLFECGLTLPNELSIEDKLKKDERTLNKIISLVDKYSYYKVLIIVTFWDVSESGISSQEVAQHLNLGQYTGVANLQNLILCDMTVKHGNINNILSQAFTKVGQDFTGNLTSRGIKRQVKKDSLKKQQLQMVPAAKTPQNEKIDKLETKMLDKAKSLRKYEYLNNHVNTTSSKAFQHRRSASGSTTLNKSSVLNYLAQKNLHANTSNNSTFLNSSMMTNNNDSILQGFGNGVIEESTPSTSPKGKKRKADGASSSLSQLQELTASIKKRYKK</sequence>
<evidence type="ECO:0000259" key="8">
    <source>
        <dbReference type="Pfam" id="PF12209"/>
    </source>
</evidence>
<dbReference type="InterPro" id="IPR045107">
    <property type="entry name" value="SAC3/GANP/THP3"/>
</dbReference>
<dbReference type="PANTHER" id="PTHR12436">
    <property type="entry name" value="80 KDA MCM3-ASSOCIATED PROTEIN"/>
    <property type="match status" value="1"/>
</dbReference>
<dbReference type="Pfam" id="PF12209">
    <property type="entry name" value="SAC3"/>
    <property type="match status" value="1"/>
</dbReference>
<comment type="subcellular location">
    <subcellularLocation>
        <location evidence="1 5">Nucleus envelope</location>
    </subcellularLocation>
</comment>
<organism evidence="9 10">
    <name type="scientific">Candida viswanathii</name>
    <dbReference type="NCBI Taxonomy" id="5486"/>
    <lineage>
        <taxon>Eukaryota</taxon>
        <taxon>Fungi</taxon>
        <taxon>Dikarya</taxon>
        <taxon>Ascomycota</taxon>
        <taxon>Saccharomycotina</taxon>
        <taxon>Pichiomycetes</taxon>
        <taxon>Debaryomycetaceae</taxon>
        <taxon>Candida/Lodderomyces clade</taxon>
        <taxon>Candida</taxon>
    </lineage>
</organism>
<dbReference type="Pfam" id="PF03399">
    <property type="entry name" value="SAC3_GANP"/>
    <property type="match status" value="1"/>
</dbReference>
<dbReference type="Gene3D" id="1.25.40.990">
    <property type="match status" value="1"/>
</dbReference>
<keyword evidence="10" id="KW-1185">Reference proteome</keyword>
<feature type="compositionally biased region" description="Low complexity" evidence="6">
    <location>
        <begin position="14"/>
        <end position="25"/>
    </location>
</feature>
<dbReference type="FunFam" id="1.25.40.990:FF:000008">
    <property type="entry name" value="Nuclear mRNA export protein SAC3"/>
    <property type="match status" value="1"/>
</dbReference>
<proteinExistence type="inferred from homology"/>
<feature type="compositionally biased region" description="Polar residues" evidence="6">
    <location>
        <begin position="1"/>
        <end position="13"/>
    </location>
</feature>
<feature type="region of interest" description="Disordered" evidence="6">
    <location>
        <begin position="644"/>
        <end position="681"/>
    </location>
</feature>
<accession>A0A367YP31</accession>
<dbReference type="GO" id="GO:0005737">
    <property type="term" value="C:cytoplasm"/>
    <property type="evidence" value="ECO:0007669"/>
    <property type="project" value="TreeGrafter"/>
</dbReference>
<feature type="compositionally biased region" description="Polar residues" evidence="6">
    <location>
        <begin position="47"/>
        <end position="58"/>
    </location>
</feature>
<dbReference type="InterPro" id="IPR017173">
    <property type="entry name" value="Sac3"/>
</dbReference>
<feature type="compositionally biased region" description="Polar residues" evidence="6">
    <location>
        <begin position="644"/>
        <end position="656"/>
    </location>
</feature>
<dbReference type="Proteomes" id="UP000253472">
    <property type="component" value="Unassembled WGS sequence"/>
</dbReference>
<feature type="compositionally biased region" description="Polar residues" evidence="6">
    <location>
        <begin position="1270"/>
        <end position="1281"/>
    </location>
</feature>
<keyword evidence="2" id="KW-0597">Phosphoprotein</keyword>
<comment type="similarity">
    <text evidence="4 5">Belongs to the SAC3 family.</text>
</comment>
<dbReference type="PANTHER" id="PTHR12436:SF3">
    <property type="entry name" value="GERMINAL-CENTER ASSOCIATED NUCLEAR PROTEIN"/>
    <property type="match status" value="1"/>
</dbReference>
<dbReference type="GO" id="GO:0070390">
    <property type="term" value="C:transcription export complex 2"/>
    <property type="evidence" value="ECO:0007669"/>
    <property type="project" value="UniProtKB-UniRule"/>
</dbReference>
<evidence type="ECO:0000256" key="4">
    <source>
        <dbReference type="ARBA" id="ARBA00038443"/>
    </source>
</evidence>
<comment type="caution">
    <text evidence="9">The sequence shown here is derived from an EMBL/GenBank/DDBJ whole genome shotgun (WGS) entry which is preliminary data.</text>
</comment>
<dbReference type="GO" id="GO:0006406">
    <property type="term" value="P:mRNA export from nucleus"/>
    <property type="evidence" value="ECO:0007669"/>
    <property type="project" value="UniProtKB-UniRule"/>
</dbReference>